<feature type="coiled-coil region" evidence="2">
    <location>
        <begin position="219"/>
        <end position="260"/>
    </location>
</feature>
<feature type="coiled-coil region" evidence="2">
    <location>
        <begin position="80"/>
        <end position="157"/>
    </location>
</feature>
<accession>A0A9X9WSC4</accession>
<dbReference type="Gene3D" id="1.10.287.470">
    <property type="entry name" value="Helix hairpin bin"/>
    <property type="match status" value="1"/>
</dbReference>
<comment type="subcellular location">
    <subcellularLocation>
        <location evidence="1">Cell envelope</location>
    </subcellularLocation>
</comment>
<proteinExistence type="predicted"/>
<keyword evidence="4" id="KW-1185">Reference proteome</keyword>
<evidence type="ECO:0000313" key="4">
    <source>
        <dbReference type="Proteomes" id="UP001138751"/>
    </source>
</evidence>
<name>A0A9X9WSC4_9PROT</name>
<reference evidence="3" key="2">
    <citation type="journal article" date="2021" name="Syst. Appl. Microbiol.">
        <title>Roseomonas hellenica sp. nov., isolated from roots of wild-growing Alkanna tinctoria.</title>
        <authorList>
            <person name="Rat A."/>
            <person name="Naranjo H.D."/>
            <person name="Lebbe L."/>
            <person name="Cnockaert M."/>
            <person name="Krigas N."/>
            <person name="Grigoriadou K."/>
            <person name="Maloupa E."/>
            <person name="Willems A."/>
        </authorList>
    </citation>
    <scope>NUCLEOTIDE SEQUENCE</scope>
    <source>
        <strain evidence="3">LMG 31231</strain>
    </source>
</reference>
<dbReference type="AlphaFoldDB" id="A0A9X9WSC4"/>
<dbReference type="RefSeq" id="WP_211860428.1">
    <property type="nucleotide sequence ID" value="NZ_JAAEDM010000004.1"/>
</dbReference>
<dbReference type="Proteomes" id="UP001138751">
    <property type="component" value="Unassembled WGS sequence"/>
</dbReference>
<evidence type="ECO:0000256" key="1">
    <source>
        <dbReference type="ARBA" id="ARBA00004196"/>
    </source>
</evidence>
<reference evidence="3" key="1">
    <citation type="submission" date="2020-01" db="EMBL/GenBank/DDBJ databases">
        <authorList>
            <person name="Rat A."/>
        </authorList>
    </citation>
    <scope>NUCLEOTIDE SEQUENCE</scope>
    <source>
        <strain evidence="3">LMG 31231</strain>
    </source>
</reference>
<dbReference type="PANTHER" id="PTHR30386">
    <property type="entry name" value="MEMBRANE FUSION SUBUNIT OF EMRAB-TOLC MULTIDRUG EFFLUX PUMP"/>
    <property type="match status" value="1"/>
</dbReference>
<dbReference type="Gene3D" id="2.40.30.170">
    <property type="match status" value="1"/>
</dbReference>
<comment type="caution">
    <text evidence="3">The sequence shown here is derived from an EMBL/GenBank/DDBJ whole genome shotgun (WGS) entry which is preliminary data.</text>
</comment>
<evidence type="ECO:0000313" key="3">
    <source>
        <dbReference type="EMBL" id="MBR0670053.1"/>
    </source>
</evidence>
<organism evidence="3 4">
    <name type="scientific">Neoroseomonas soli</name>
    <dbReference type="NCBI Taxonomy" id="1081025"/>
    <lineage>
        <taxon>Bacteria</taxon>
        <taxon>Pseudomonadati</taxon>
        <taxon>Pseudomonadota</taxon>
        <taxon>Alphaproteobacteria</taxon>
        <taxon>Acetobacterales</taxon>
        <taxon>Acetobacteraceae</taxon>
        <taxon>Neoroseomonas</taxon>
    </lineage>
</organism>
<dbReference type="EMBL" id="JAAEDM010000004">
    <property type="protein sequence ID" value="MBR0670053.1"/>
    <property type="molecule type" value="Genomic_DNA"/>
</dbReference>
<dbReference type="SUPFAM" id="SSF111369">
    <property type="entry name" value="HlyD-like secretion proteins"/>
    <property type="match status" value="1"/>
</dbReference>
<sequence>MNRWVKVGAGLLLVGAGLYVIVGEQMAGVSADAVVNAQVVTVRAPVDGVISLQVRTLGTRVVADEPLGTITDPRPDELRLTDLRQTLAHAETDLRRMEDLINALVASRAAYAQQAEDYAIGRTRQVEARLAEATAALEAAQARLREADATMRRATDLSRQGIQTAADFNRARAGFEVGGQEVEAARNRLLYLTIEAEAARRGVFLGDSYNDAPSSQQRVRELDQRIGELSAEVRERNRRITQLEAAVAEERVRLARFREARFLSPAPGVLWEIMTGNGEYVLRAQDVLRLVDCTTTMVTASVRESVYNRLKVGDAVQFRLLDDGRVFEGVVARLAGSGAETIYRSLAVGPSVEHLKRFDVAVSVPALAADPELACAVGRTGRAVFAGRPLDALRRLMSQFGFF</sequence>
<dbReference type="PANTHER" id="PTHR30386:SF19">
    <property type="entry name" value="MULTIDRUG EXPORT PROTEIN EMRA-RELATED"/>
    <property type="match status" value="1"/>
</dbReference>
<dbReference type="GO" id="GO:0030313">
    <property type="term" value="C:cell envelope"/>
    <property type="evidence" value="ECO:0007669"/>
    <property type="project" value="UniProtKB-SubCell"/>
</dbReference>
<keyword evidence="2" id="KW-0175">Coiled coil</keyword>
<protein>
    <submittedName>
        <fullName evidence="3">HlyD family efflux transporter periplasmic adaptor subunit</fullName>
    </submittedName>
</protein>
<gene>
    <name evidence="3" type="ORF">GXW76_02605</name>
</gene>
<dbReference type="InterPro" id="IPR050739">
    <property type="entry name" value="MFP"/>
</dbReference>
<evidence type="ECO:0000256" key="2">
    <source>
        <dbReference type="SAM" id="Coils"/>
    </source>
</evidence>